<keyword evidence="2" id="KW-1185">Reference proteome</keyword>
<comment type="caution">
    <text evidence="1">The sequence shown here is derived from an EMBL/GenBank/DDBJ whole genome shotgun (WGS) entry which is preliminary data.</text>
</comment>
<feature type="non-terminal residue" evidence="1">
    <location>
        <position position="1"/>
    </location>
</feature>
<evidence type="ECO:0000313" key="2">
    <source>
        <dbReference type="Proteomes" id="UP000789702"/>
    </source>
</evidence>
<feature type="non-terminal residue" evidence="1">
    <location>
        <position position="62"/>
    </location>
</feature>
<sequence length="62" mass="7193">QSKPYSSPKKILRILLKEFDSHMVVSVKIWINSKRGRYKKIDEYDSEVGVLLYVAPEVLLGQ</sequence>
<dbReference type="Proteomes" id="UP000789702">
    <property type="component" value="Unassembled WGS sequence"/>
</dbReference>
<name>A0ACA9QP84_9GLOM</name>
<accession>A0ACA9QP84</accession>
<protein>
    <submittedName>
        <fullName evidence="1">4693_t:CDS:1</fullName>
    </submittedName>
</protein>
<reference evidence="1" key="1">
    <citation type="submission" date="2021-06" db="EMBL/GenBank/DDBJ databases">
        <authorList>
            <person name="Kallberg Y."/>
            <person name="Tangrot J."/>
            <person name="Rosling A."/>
        </authorList>
    </citation>
    <scope>NUCLEOTIDE SEQUENCE</scope>
    <source>
        <strain evidence="1">IL203A</strain>
    </source>
</reference>
<evidence type="ECO:0000313" key="1">
    <source>
        <dbReference type="EMBL" id="CAG8759822.1"/>
    </source>
</evidence>
<organism evidence="1 2">
    <name type="scientific">Dentiscutata heterogama</name>
    <dbReference type="NCBI Taxonomy" id="1316150"/>
    <lineage>
        <taxon>Eukaryota</taxon>
        <taxon>Fungi</taxon>
        <taxon>Fungi incertae sedis</taxon>
        <taxon>Mucoromycota</taxon>
        <taxon>Glomeromycotina</taxon>
        <taxon>Glomeromycetes</taxon>
        <taxon>Diversisporales</taxon>
        <taxon>Gigasporaceae</taxon>
        <taxon>Dentiscutata</taxon>
    </lineage>
</organism>
<proteinExistence type="predicted"/>
<dbReference type="EMBL" id="CAJVPU010050651">
    <property type="protein sequence ID" value="CAG8759822.1"/>
    <property type="molecule type" value="Genomic_DNA"/>
</dbReference>
<gene>
    <name evidence="1" type="ORF">DHETER_LOCUS15181</name>
</gene>